<dbReference type="Gene3D" id="1.10.287.130">
    <property type="match status" value="1"/>
</dbReference>
<evidence type="ECO:0000259" key="12">
    <source>
        <dbReference type="PROSITE" id="PS50109"/>
    </source>
</evidence>
<comment type="catalytic activity">
    <reaction evidence="1">
        <text>ATP + protein L-histidine = ADP + protein N-phospho-L-histidine.</text>
        <dbReference type="EC" id="2.7.13.3"/>
    </reaction>
</comment>
<comment type="caution">
    <text evidence="14">The sequence shown here is derived from an EMBL/GenBank/DDBJ whole genome shotgun (WGS) entry which is preliminary data.</text>
</comment>
<evidence type="ECO:0000256" key="10">
    <source>
        <dbReference type="ARBA" id="ARBA00023136"/>
    </source>
</evidence>
<evidence type="ECO:0000256" key="7">
    <source>
        <dbReference type="ARBA" id="ARBA00022777"/>
    </source>
</evidence>
<reference evidence="14 15" key="1">
    <citation type="submission" date="2017-03" db="EMBL/GenBank/DDBJ databases">
        <title>Genomic insights into Mycobacterium simiae human colonization.</title>
        <authorList>
            <person name="Steffani J.L."/>
            <person name="Brunck M.E."/>
            <person name="Cruz E."/>
            <person name="Montiel R."/>
            <person name="Barona F."/>
        </authorList>
    </citation>
    <scope>NUCLEOTIDE SEQUENCE [LARGE SCALE GENOMIC DNA]</scope>
    <source>
        <strain evidence="14 15">MsiGto</strain>
    </source>
</reference>
<dbReference type="PRINTS" id="PR00344">
    <property type="entry name" value="BCTRLSENSOR"/>
</dbReference>
<keyword evidence="4" id="KW-0597">Phosphoprotein</keyword>
<dbReference type="PROSITE" id="PS50109">
    <property type="entry name" value="HIS_KIN"/>
    <property type="match status" value="1"/>
</dbReference>
<keyword evidence="15" id="KW-1185">Reference proteome</keyword>
<evidence type="ECO:0000256" key="11">
    <source>
        <dbReference type="SAM" id="Phobius"/>
    </source>
</evidence>
<evidence type="ECO:0000256" key="5">
    <source>
        <dbReference type="ARBA" id="ARBA00022679"/>
    </source>
</evidence>
<feature type="domain" description="HAMP" evidence="13">
    <location>
        <begin position="99"/>
        <end position="152"/>
    </location>
</feature>
<evidence type="ECO:0000259" key="13">
    <source>
        <dbReference type="PROSITE" id="PS50885"/>
    </source>
</evidence>
<evidence type="ECO:0000313" key="15">
    <source>
        <dbReference type="Proteomes" id="UP000193040"/>
    </source>
</evidence>
<dbReference type="InterPro" id="IPR050428">
    <property type="entry name" value="TCS_sensor_his_kinase"/>
</dbReference>
<evidence type="ECO:0000313" key="14">
    <source>
        <dbReference type="EMBL" id="ORJ64108.1"/>
    </source>
</evidence>
<protein>
    <recommendedName>
        <fullName evidence="3">histidine kinase</fullName>
        <ecNumber evidence="3">2.7.13.3</ecNumber>
    </recommendedName>
</protein>
<evidence type="ECO:0000256" key="4">
    <source>
        <dbReference type="ARBA" id="ARBA00022553"/>
    </source>
</evidence>
<dbReference type="Pfam" id="PF00512">
    <property type="entry name" value="HisKA"/>
    <property type="match status" value="1"/>
</dbReference>
<dbReference type="Pfam" id="PF02518">
    <property type="entry name" value="HATPase_c"/>
    <property type="match status" value="1"/>
</dbReference>
<evidence type="ECO:0000256" key="3">
    <source>
        <dbReference type="ARBA" id="ARBA00012438"/>
    </source>
</evidence>
<dbReference type="PROSITE" id="PS50885">
    <property type="entry name" value="HAMP"/>
    <property type="match status" value="1"/>
</dbReference>
<evidence type="ECO:0000256" key="1">
    <source>
        <dbReference type="ARBA" id="ARBA00000085"/>
    </source>
</evidence>
<dbReference type="InterPro" id="IPR003594">
    <property type="entry name" value="HATPase_dom"/>
</dbReference>
<dbReference type="InterPro" id="IPR005467">
    <property type="entry name" value="His_kinase_dom"/>
</dbReference>
<feature type="transmembrane region" description="Helical" evidence="11">
    <location>
        <begin position="20"/>
        <end position="45"/>
    </location>
</feature>
<dbReference type="EMBL" id="MZZM01000005">
    <property type="protein sequence ID" value="ORJ64108.1"/>
    <property type="molecule type" value="Genomic_DNA"/>
</dbReference>
<name>A0A1X0YFY0_MYCSI</name>
<dbReference type="InterPro" id="IPR004358">
    <property type="entry name" value="Sig_transdc_His_kin-like_C"/>
</dbReference>
<feature type="transmembrane region" description="Helical" evidence="11">
    <location>
        <begin position="74"/>
        <end position="97"/>
    </location>
</feature>
<dbReference type="SUPFAM" id="SSF55874">
    <property type="entry name" value="ATPase domain of HSP90 chaperone/DNA topoisomerase II/histidine kinase"/>
    <property type="match status" value="1"/>
</dbReference>
<keyword evidence="5" id="KW-0808">Transferase</keyword>
<dbReference type="InterPro" id="IPR036890">
    <property type="entry name" value="HATPase_C_sf"/>
</dbReference>
<dbReference type="CDD" id="cd00082">
    <property type="entry name" value="HisKA"/>
    <property type="match status" value="1"/>
</dbReference>
<keyword evidence="10 11" id="KW-0472">Membrane</keyword>
<keyword evidence="6 11" id="KW-0812">Transmembrane</keyword>
<gene>
    <name evidence="14" type="ORF">B5M45_02560</name>
</gene>
<dbReference type="Gene3D" id="3.30.565.10">
    <property type="entry name" value="Histidine kinase-like ATPase, C-terminal domain"/>
    <property type="match status" value="1"/>
</dbReference>
<dbReference type="Gene3D" id="6.10.340.10">
    <property type="match status" value="1"/>
</dbReference>
<dbReference type="CDD" id="cd06225">
    <property type="entry name" value="HAMP"/>
    <property type="match status" value="1"/>
</dbReference>
<sequence length="403" mass="43179">MASPNTTTDSRTVGRSGIGLRLLLTNLLVVVVGMTTTIVVAMIIGPPMIRKLMDRAVVPGANGSHPYERAFREATAVSVSIALAVSALATMSLSWYFSRRAHRSAKALSRAASAVADGRYDIRVASPGLGKEFDTVAGAFNKMAHQLGAIEDTRRQMLADLAHEIKTPVAVLEAYMEALEDDVQPLDDKTIATLRQQTQRLTRFSNDVTALAAAERRTTAIDARWTAPADVIGAALMAFAPRYRARGVTLTSRIPPDSPQLWADPERLGQVLGNLLDNALRHTRAGDQVNVTLIYDDHSVVIAISDSGDGIAPEHLPRLFDRFYRVDAARDRQHGGAGIGLSIARALVEAHDGHIDAHSEGHGTGCTFRVTLPRPGGRGSVVPRSTTNTSLTLAAPAWSGAHP</sequence>
<organism evidence="14 15">
    <name type="scientific">Mycobacterium simiae</name>
    <name type="common">Mycobacterium habana</name>
    <dbReference type="NCBI Taxonomy" id="1784"/>
    <lineage>
        <taxon>Bacteria</taxon>
        <taxon>Bacillati</taxon>
        <taxon>Actinomycetota</taxon>
        <taxon>Actinomycetes</taxon>
        <taxon>Mycobacteriales</taxon>
        <taxon>Mycobacteriaceae</taxon>
        <taxon>Mycobacterium</taxon>
        <taxon>Mycobacterium simiae complex</taxon>
    </lineage>
</organism>
<keyword evidence="8 11" id="KW-1133">Transmembrane helix</keyword>
<evidence type="ECO:0000256" key="9">
    <source>
        <dbReference type="ARBA" id="ARBA00023012"/>
    </source>
</evidence>
<evidence type="ECO:0000256" key="8">
    <source>
        <dbReference type="ARBA" id="ARBA00022989"/>
    </source>
</evidence>
<dbReference type="InterPro" id="IPR036097">
    <property type="entry name" value="HisK_dim/P_sf"/>
</dbReference>
<dbReference type="SMART" id="SM00388">
    <property type="entry name" value="HisKA"/>
    <property type="match status" value="1"/>
</dbReference>
<dbReference type="EC" id="2.7.13.3" evidence="3"/>
<dbReference type="RefSeq" id="WP_084947661.1">
    <property type="nucleotide sequence ID" value="NZ_MZZM01000005.1"/>
</dbReference>
<dbReference type="SMART" id="SM00304">
    <property type="entry name" value="HAMP"/>
    <property type="match status" value="1"/>
</dbReference>
<comment type="subcellular location">
    <subcellularLocation>
        <location evidence="2">Cell membrane</location>
    </subcellularLocation>
</comment>
<dbReference type="SUPFAM" id="SSF47384">
    <property type="entry name" value="Homodimeric domain of signal transducing histidine kinase"/>
    <property type="match status" value="1"/>
</dbReference>
<dbReference type="AlphaFoldDB" id="A0A1X0YFY0"/>
<dbReference type="InterPro" id="IPR003661">
    <property type="entry name" value="HisK_dim/P_dom"/>
</dbReference>
<dbReference type="GO" id="GO:0000155">
    <property type="term" value="F:phosphorelay sensor kinase activity"/>
    <property type="evidence" value="ECO:0007669"/>
    <property type="project" value="InterPro"/>
</dbReference>
<evidence type="ECO:0000256" key="6">
    <source>
        <dbReference type="ARBA" id="ARBA00022692"/>
    </source>
</evidence>
<dbReference type="PANTHER" id="PTHR45436">
    <property type="entry name" value="SENSOR HISTIDINE KINASE YKOH"/>
    <property type="match status" value="1"/>
</dbReference>
<feature type="domain" description="Histidine kinase" evidence="12">
    <location>
        <begin position="160"/>
        <end position="376"/>
    </location>
</feature>
<evidence type="ECO:0000256" key="2">
    <source>
        <dbReference type="ARBA" id="ARBA00004236"/>
    </source>
</evidence>
<keyword evidence="7 14" id="KW-0418">Kinase</keyword>
<dbReference type="FunFam" id="3.30.565.10:FF:000006">
    <property type="entry name" value="Sensor histidine kinase WalK"/>
    <property type="match status" value="1"/>
</dbReference>
<dbReference type="GO" id="GO:0005886">
    <property type="term" value="C:plasma membrane"/>
    <property type="evidence" value="ECO:0007669"/>
    <property type="project" value="UniProtKB-SubCell"/>
</dbReference>
<accession>A0A1X0YFY0</accession>
<dbReference type="PANTHER" id="PTHR45436:SF5">
    <property type="entry name" value="SENSOR HISTIDINE KINASE TRCS"/>
    <property type="match status" value="1"/>
</dbReference>
<keyword evidence="9" id="KW-0902">Two-component regulatory system</keyword>
<dbReference type="Proteomes" id="UP000193040">
    <property type="component" value="Unassembled WGS sequence"/>
</dbReference>
<dbReference type="InterPro" id="IPR003660">
    <property type="entry name" value="HAMP_dom"/>
</dbReference>
<dbReference type="SMART" id="SM00387">
    <property type="entry name" value="HATPase_c"/>
    <property type="match status" value="1"/>
</dbReference>
<dbReference type="Pfam" id="PF00672">
    <property type="entry name" value="HAMP"/>
    <property type="match status" value="1"/>
</dbReference>
<proteinExistence type="predicted"/>